<feature type="signal peptide" evidence="13">
    <location>
        <begin position="1"/>
        <end position="23"/>
    </location>
</feature>
<dbReference type="InterPro" id="IPR017853">
    <property type="entry name" value="GH"/>
</dbReference>
<reference evidence="17" key="1">
    <citation type="submission" date="2021-01" db="UniProtKB">
        <authorList>
            <consortium name="EnsemblPlants"/>
        </authorList>
    </citation>
    <scope>IDENTIFICATION</scope>
</reference>
<evidence type="ECO:0000259" key="15">
    <source>
        <dbReference type="Pfam" id="PF17834"/>
    </source>
</evidence>
<dbReference type="SUPFAM" id="SSF49785">
    <property type="entry name" value="Galactose-binding domain-like"/>
    <property type="match status" value="2"/>
</dbReference>
<dbReference type="InterPro" id="IPR031330">
    <property type="entry name" value="Gly_Hdrlase_35_cat"/>
</dbReference>
<evidence type="ECO:0000256" key="7">
    <source>
        <dbReference type="ARBA" id="ARBA00022729"/>
    </source>
</evidence>
<dbReference type="InterPro" id="IPR041392">
    <property type="entry name" value="GHD"/>
</dbReference>
<dbReference type="InterPro" id="IPR001944">
    <property type="entry name" value="Glycoside_Hdrlase_35"/>
</dbReference>
<feature type="domain" description="Beta-galactosidase beta-sandwich" evidence="15">
    <location>
        <begin position="366"/>
        <end position="421"/>
    </location>
</feature>
<feature type="chain" id="PRO_5029572079" description="Beta-galactosidase" evidence="13">
    <location>
        <begin position="24"/>
        <end position="822"/>
    </location>
</feature>
<comment type="subcellular location">
    <subcellularLocation>
        <location evidence="2">Secreted</location>
        <location evidence="2">Extracellular space</location>
        <location evidence="2">Apoplast</location>
    </subcellularLocation>
</comment>
<dbReference type="Proteomes" id="UP000594263">
    <property type="component" value="Unplaced"/>
</dbReference>
<dbReference type="Gramene" id="Kaladp0032s0029.1.v1.1">
    <property type="protein sequence ID" value="Kaladp0032s0029.1.v1.1"/>
    <property type="gene ID" value="Kaladp0032s0029.v1.1"/>
</dbReference>
<name>A0A7N0TBG6_KALFE</name>
<evidence type="ECO:0000256" key="4">
    <source>
        <dbReference type="ARBA" id="ARBA00012756"/>
    </source>
</evidence>
<dbReference type="InterPro" id="IPR048913">
    <property type="entry name" value="BetaGal_gal-bd"/>
</dbReference>
<keyword evidence="18" id="KW-1185">Reference proteome</keyword>
<dbReference type="InterPro" id="IPR008979">
    <property type="entry name" value="Galactose-bd-like_sf"/>
</dbReference>
<evidence type="ECO:0000313" key="17">
    <source>
        <dbReference type="EnsemblPlants" id="Kaladp0032s0029.1.v1.1"/>
    </source>
</evidence>
<dbReference type="PROSITE" id="PS01182">
    <property type="entry name" value="GLYCOSYL_HYDROL_F35"/>
    <property type="match status" value="1"/>
</dbReference>
<sequence>MMWLKYFAYLSCASALLFAAAGGDDNASGVTYNGRSLIINGHSKILFSGSIHYPRSTPEMWPSLINKAKDGGIDVIQTYVFWNLHEPQPEQYDFSGRHDLVGFIKEVQAQGLYATLRIGPFIEAEWNYGGFPFWLHDIPGIVYRSDNKPFKEQMEKFTTKIVNLMKSENLYASQGGPIILSQIENEYQNVEKAFGDRGPPYVTWAANMAVGLQTGVPWVMCKQDDAPDPVINTCNGMRCGETFAGPNSPNKPSIWTENWTSFLQTYGNGTYMRSAQDIAYHVALFIANKKGSYVNYYMYHGGTNFGRTGSAFTITSYYDQAPLDEYGLIREPKYSHLKDLHAAVKLCSDSILSGSPSNLTLGPQQQAYIFSGPVEQCAAFLVNNEKAESTVVFQNISYTLPRNSISILQDCNTEIFNTAKINAQFGTRSMQIAEKFDSADGWKQYKEGIVNLDDTSVAANTLLEHTNMTKDSSDYLWYSLKFQHNSDSEAVLNVNTLGHVLYVFVNGELTGSSHGRKENTDYTLQSNFSLNNGFNNISLLSVMVGLQDSGAFLERKVAGPQSVTIESDQKVQNLSSNLWGYQVGLLGEKLKIYTSDRSSQVQWSSLMGNLTSQPLIWYKTSFDAPAGDDPVALNLGTMGKGEAWVNGKSIGRYWVTFLTAAGKPSQTWYHVPRSFLKASENLLVLLEEEGGNPLGISLDIATISSVCGHVSDTHPPSRVGKRKHITAPAVKLGCRQSKKISKVLFASFGTPHGTCQSYDIGNCHSEVSKAAVEKVSMSSTEENSSPDLKFFPHDFEFGGCVFPGLFAKEELRFATLNYNFWQ</sequence>
<protein>
    <recommendedName>
        <fullName evidence="4 11">Beta-galactosidase</fullName>
        <ecNumber evidence="4 11">3.2.1.23</ecNumber>
    </recommendedName>
</protein>
<dbReference type="PANTHER" id="PTHR23421">
    <property type="entry name" value="BETA-GALACTOSIDASE RELATED"/>
    <property type="match status" value="1"/>
</dbReference>
<evidence type="ECO:0000256" key="11">
    <source>
        <dbReference type="RuleBase" id="RU000675"/>
    </source>
</evidence>
<evidence type="ECO:0000256" key="2">
    <source>
        <dbReference type="ARBA" id="ARBA00004271"/>
    </source>
</evidence>
<comment type="similarity">
    <text evidence="3 12">Belongs to the glycosyl hydrolase 35 family.</text>
</comment>
<dbReference type="Pfam" id="PF01301">
    <property type="entry name" value="Glyco_hydro_35"/>
    <property type="match status" value="1"/>
</dbReference>
<dbReference type="GO" id="GO:0005975">
    <property type="term" value="P:carbohydrate metabolic process"/>
    <property type="evidence" value="ECO:0007669"/>
    <property type="project" value="InterPro"/>
</dbReference>
<dbReference type="GO" id="GO:0048046">
    <property type="term" value="C:apoplast"/>
    <property type="evidence" value="ECO:0007669"/>
    <property type="project" value="UniProtKB-SubCell"/>
</dbReference>
<evidence type="ECO:0000256" key="8">
    <source>
        <dbReference type="ARBA" id="ARBA00022801"/>
    </source>
</evidence>
<accession>A0A7N0TBG6</accession>
<evidence type="ECO:0000256" key="10">
    <source>
        <dbReference type="ARBA" id="ARBA00023295"/>
    </source>
</evidence>
<feature type="domain" description="Glycoside hydrolase 35 catalytic" evidence="14">
    <location>
        <begin position="36"/>
        <end position="343"/>
    </location>
</feature>
<evidence type="ECO:0000313" key="18">
    <source>
        <dbReference type="Proteomes" id="UP000594263"/>
    </source>
</evidence>
<dbReference type="PRINTS" id="PR00742">
    <property type="entry name" value="GLHYDRLASE35"/>
</dbReference>
<evidence type="ECO:0000256" key="1">
    <source>
        <dbReference type="ARBA" id="ARBA00001412"/>
    </source>
</evidence>
<comment type="catalytic activity">
    <reaction evidence="1 11">
        <text>Hydrolysis of terminal non-reducing beta-D-galactose residues in beta-D-galactosides.</text>
        <dbReference type="EC" id="3.2.1.23"/>
    </reaction>
</comment>
<evidence type="ECO:0000256" key="5">
    <source>
        <dbReference type="ARBA" id="ARBA00022523"/>
    </source>
</evidence>
<dbReference type="EnsemblPlants" id="Kaladp0032s0029.1.v1.1">
    <property type="protein sequence ID" value="Kaladp0032s0029.1.v1.1"/>
    <property type="gene ID" value="Kaladp0032s0029.v1.1"/>
</dbReference>
<dbReference type="Pfam" id="PF21467">
    <property type="entry name" value="BetaGal_gal-bd"/>
    <property type="match status" value="1"/>
</dbReference>
<evidence type="ECO:0000256" key="9">
    <source>
        <dbReference type="ARBA" id="ARBA00023180"/>
    </source>
</evidence>
<dbReference type="AlphaFoldDB" id="A0A7N0TBG6"/>
<evidence type="ECO:0000256" key="13">
    <source>
        <dbReference type="SAM" id="SignalP"/>
    </source>
</evidence>
<dbReference type="EC" id="3.2.1.23" evidence="4 11"/>
<dbReference type="GO" id="GO:0004565">
    <property type="term" value="F:beta-galactosidase activity"/>
    <property type="evidence" value="ECO:0007669"/>
    <property type="project" value="UniProtKB-EC"/>
</dbReference>
<feature type="domain" description="Beta-galactosidase galactose-binding" evidence="16">
    <location>
        <begin position="615"/>
        <end position="681"/>
    </location>
</feature>
<keyword evidence="10 11" id="KW-0326">Glycosidase</keyword>
<dbReference type="SUPFAM" id="SSF51445">
    <property type="entry name" value="(Trans)glycosidases"/>
    <property type="match status" value="1"/>
</dbReference>
<proteinExistence type="inferred from homology"/>
<evidence type="ECO:0000256" key="3">
    <source>
        <dbReference type="ARBA" id="ARBA00009809"/>
    </source>
</evidence>
<evidence type="ECO:0000256" key="12">
    <source>
        <dbReference type="RuleBase" id="RU003679"/>
    </source>
</evidence>
<organism evidence="17 18">
    <name type="scientific">Kalanchoe fedtschenkoi</name>
    <name type="common">Lavender scallops</name>
    <name type="synonym">South American air plant</name>
    <dbReference type="NCBI Taxonomy" id="63787"/>
    <lineage>
        <taxon>Eukaryota</taxon>
        <taxon>Viridiplantae</taxon>
        <taxon>Streptophyta</taxon>
        <taxon>Embryophyta</taxon>
        <taxon>Tracheophyta</taxon>
        <taxon>Spermatophyta</taxon>
        <taxon>Magnoliopsida</taxon>
        <taxon>eudicotyledons</taxon>
        <taxon>Gunneridae</taxon>
        <taxon>Pentapetalae</taxon>
        <taxon>Saxifragales</taxon>
        <taxon>Crassulaceae</taxon>
        <taxon>Kalanchoe</taxon>
    </lineage>
</organism>
<dbReference type="Pfam" id="PF17834">
    <property type="entry name" value="GHD"/>
    <property type="match status" value="1"/>
</dbReference>
<dbReference type="FunFam" id="3.20.20.80:FF:000098">
    <property type="entry name" value="Beta-galactosidase"/>
    <property type="match status" value="1"/>
</dbReference>
<keyword evidence="8 11" id="KW-0378">Hydrolase</keyword>
<dbReference type="Gene3D" id="3.20.20.80">
    <property type="entry name" value="Glycosidases"/>
    <property type="match status" value="1"/>
</dbReference>
<keyword evidence="5" id="KW-0052">Apoplast</keyword>
<keyword evidence="9" id="KW-0325">Glycoprotein</keyword>
<dbReference type="OMA" id="WIMCKSP"/>
<keyword evidence="7 13" id="KW-0732">Signal</keyword>
<dbReference type="InterPro" id="IPR019801">
    <property type="entry name" value="Glyco_hydro_35_CS"/>
</dbReference>
<evidence type="ECO:0000259" key="14">
    <source>
        <dbReference type="Pfam" id="PF01301"/>
    </source>
</evidence>
<dbReference type="CDD" id="cd22842">
    <property type="entry name" value="Gal_Rha_Lectin_BGal"/>
    <property type="match status" value="1"/>
</dbReference>
<dbReference type="Gene3D" id="2.60.120.260">
    <property type="entry name" value="Galactose-binding domain-like"/>
    <property type="match status" value="1"/>
</dbReference>
<evidence type="ECO:0000256" key="6">
    <source>
        <dbReference type="ARBA" id="ARBA00022525"/>
    </source>
</evidence>
<evidence type="ECO:0000259" key="16">
    <source>
        <dbReference type="Pfam" id="PF21467"/>
    </source>
</evidence>
<dbReference type="FunFam" id="2.60.120.260:FF:000050">
    <property type="entry name" value="Beta-galactosidase"/>
    <property type="match status" value="1"/>
</dbReference>
<keyword evidence="6" id="KW-0964">Secreted</keyword>